<keyword evidence="1" id="KW-0479">Metal-binding</keyword>
<dbReference type="EMBL" id="SNSC02000003">
    <property type="protein sequence ID" value="TID25909.1"/>
    <property type="molecule type" value="Genomic_DNA"/>
</dbReference>
<dbReference type="PROSITE" id="PS01360">
    <property type="entry name" value="ZF_MYND_1"/>
    <property type="match status" value="1"/>
</dbReference>
<evidence type="ECO:0000313" key="7">
    <source>
        <dbReference type="Proteomes" id="UP000298493"/>
    </source>
</evidence>
<sequence length="199" mass="22451">MATIISSCSFCSKAATTTCTGCVSIRYCSRNCQDQDAALHLLICKPFANFDLTTRPDTDHYLGILFPVSIPGPGLIKVDPQFVWIKDTDTAKVAELIGGEPNSPSRRTRQRIENEENYSVEAVVVWNQGNFKSRQNRRNPIVNKIVSQNYWRGAVLIMIGPFVEVKEPTQFRDFEVGDMKYVRMALEDFHREGSPNDVA</sequence>
<keyword evidence="7" id="KW-1185">Reference proteome</keyword>
<protein>
    <submittedName>
        <fullName evidence="6">GMP synthase</fullName>
    </submittedName>
</protein>
<feature type="domain" description="MYND-type" evidence="5">
    <location>
        <begin position="8"/>
        <end position="44"/>
    </location>
</feature>
<evidence type="ECO:0000256" key="1">
    <source>
        <dbReference type="ARBA" id="ARBA00022723"/>
    </source>
</evidence>
<dbReference type="Pfam" id="PF01753">
    <property type="entry name" value="zf-MYND"/>
    <property type="match status" value="1"/>
</dbReference>
<keyword evidence="2 4" id="KW-0863">Zinc-finger</keyword>
<reference evidence="6 7" key="1">
    <citation type="submission" date="2019-04" db="EMBL/GenBank/DDBJ databases">
        <title>High contiguity whole genome sequence and gene annotation resource for two Venturia nashicola isolates.</title>
        <authorList>
            <person name="Prokchorchik M."/>
            <person name="Won K."/>
            <person name="Lee Y."/>
            <person name="Choi E.D."/>
            <person name="Segonzac C."/>
            <person name="Sohn K.H."/>
        </authorList>
    </citation>
    <scope>NUCLEOTIDE SEQUENCE [LARGE SCALE GENOMIC DNA]</scope>
    <source>
        <strain evidence="6 7">PRI2</strain>
    </source>
</reference>
<dbReference type="AlphaFoldDB" id="A0A4Z1PEK0"/>
<accession>A0A4Z1PEK0</accession>
<dbReference type="GO" id="GO:0008270">
    <property type="term" value="F:zinc ion binding"/>
    <property type="evidence" value="ECO:0007669"/>
    <property type="project" value="UniProtKB-KW"/>
</dbReference>
<dbReference type="SUPFAM" id="SSF144232">
    <property type="entry name" value="HIT/MYND zinc finger-like"/>
    <property type="match status" value="1"/>
</dbReference>
<name>A0A4Z1PEK0_9PEZI</name>
<evidence type="ECO:0000256" key="2">
    <source>
        <dbReference type="ARBA" id="ARBA00022771"/>
    </source>
</evidence>
<dbReference type="Proteomes" id="UP000298493">
    <property type="component" value="Unassembled WGS sequence"/>
</dbReference>
<organism evidence="6 7">
    <name type="scientific">Venturia nashicola</name>
    <dbReference type="NCBI Taxonomy" id="86259"/>
    <lineage>
        <taxon>Eukaryota</taxon>
        <taxon>Fungi</taxon>
        <taxon>Dikarya</taxon>
        <taxon>Ascomycota</taxon>
        <taxon>Pezizomycotina</taxon>
        <taxon>Dothideomycetes</taxon>
        <taxon>Pleosporomycetidae</taxon>
        <taxon>Venturiales</taxon>
        <taxon>Venturiaceae</taxon>
        <taxon>Venturia</taxon>
    </lineage>
</organism>
<evidence type="ECO:0000259" key="5">
    <source>
        <dbReference type="PROSITE" id="PS50865"/>
    </source>
</evidence>
<dbReference type="Gene3D" id="6.10.140.2220">
    <property type="match status" value="1"/>
</dbReference>
<dbReference type="OrthoDB" id="437457at2759"/>
<evidence type="ECO:0000256" key="4">
    <source>
        <dbReference type="PROSITE-ProRule" id="PRU00134"/>
    </source>
</evidence>
<evidence type="ECO:0000313" key="6">
    <source>
        <dbReference type="EMBL" id="TID25909.1"/>
    </source>
</evidence>
<dbReference type="PROSITE" id="PS50865">
    <property type="entry name" value="ZF_MYND_2"/>
    <property type="match status" value="1"/>
</dbReference>
<evidence type="ECO:0000256" key="3">
    <source>
        <dbReference type="ARBA" id="ARBA00022833"/>
    </source>
</evidence>
<proteinExistence type="predicted"/>
<dbReference type="STRING" id="86259.A0A4Z1PEK0"/>
<comment type="caution">
    <text evidence="6">The sequence shown here is derived from an EMBL/GenBank/DDBJ whole genome shotgun (WGS) entry which is preliminary data.</text>
</comment>
<dbReference type="InterPro" id="IPR002893">
    <property type="entry name" value="Znf_MYND"/>
</dbReference>
<keyword evidence="3" id="KW-0862">Zinc</keyword>
<gene>
    <name evidence="6" type="ORF">E6O75_ATG03772</name>
</gene>